<keyword evidence="4" id="KW-0732">Signal</keyword>
<dbReference type="InterPro" id="IPR007110">
    <property type="entry name" value="Ig-like_dom"/>
</dbReference>
<evidence type="ECO:0000313" key="20">
    <source>
        <dbReference type="Proteomes" id="UP000694427"/>
    </source>
</evidence>
<feature type="domain" description="Ig-like" evidence="17">
    <location>
        <begin position="302"/>
        <end position="393"/>
    </location>
</feature>
<keyword evidence="10" id="KW-1015">Disulfide bond</keyword>
<dbReference type="FunFam" id="2.60.40.10:FF:000231">
    <property type="entry name" value="Sidekick cell adhesion molecule 2"/>
    <property type="match status" value="1"/>
</dbReference>
<dbReference type="FunFam" id="2.60.40.10:FF:000420">
    <property type="entry name" value="Sidekick cell adhesion molecule 2"/>
    <property type="match status" value="1"/>
</dbReference>
<dbReference type="Gene3D" id="2.60.40.10">
    <property type="entry name" value="Immunoglobulins"/>
    <property type="match status" value="18"/>
</dbReference>
<feature type="domain" description="Fibronectin type-III" evidence="18">
    <location>
        <begin position="1078"/>
        <end position="1176"/>
    </location>
</feature>
<dbReference type="CDD" id="cd00063">
    <property type="entry name" value="FN3"/>
    <property type="match status" value="12"/>
</dbReference>
<evidence type="ECO:0000256" key="9">
    <source>
        <dbReference type="ARBA" id="ARBA00023136"/>
    </source>
</evidence>
<feature type="domain" description="Fibronectin type-III" evidence="18">
    <location>
        <begin position="1381"/>
        <end position="1478"/>
    </location>
</feature>
<evidence type="ECO:0000256" key="14">
    <source>
        <dbReference type="ARBA" id="ARBA00061621"/>
    </source>
</evidence>
<dbReference type="FunFam" id="2.60.40.10:FF:000209">
    <property type="entry name" value="Sidekick cell adhesion molecule 2"/>
    <property type="match status" value="1"/>
</dbReference>
<reference evidence="19" key="1">
    <citation type="submission" date="2025-08" db="UniProtKB">
        <authorList>
            <consortium name="Ensembl"/>
        </authorList>
    </citation>
    <scope>IDENTIFICATION</scope>
</reference>
<dbReference type="FunFam" id="2.60.40.10:FF:000202">
    <property type="entry name" value="Sidekick cell adhesion molecule 1"/>
    <property type="match status" value="1"/>
</dbReference>
<evidence type="ECO:0000256" key="4">
    <source>
        <dbReference type="ARBA" id="ARBA00022729"/>
    </source>
</evidence>
<dbReference type="SMART" id="SM00409">
    <property type="entry name" value="IG"/>
    <property type="match status" value="6"/>
</dbReference>
<dbReference type="Ensembl" id="ENSCCRT00010052450.1">
    <property type="protein sequence ID" value="ENSCCRP00010047834.1"/>
    <property type="gene ID" value="ENSCCRG00010019989.1"/>
</dbReference>
<keyword evidence="3 16" id="KW-0812">Transmembrane</keyword>
<evidence type="ECO:0000256" key="8">
    <source>
        <dbReference type="ARBA" id="ARBA00023018"/>
    </source>
</evidence>
<dbReference type="Pfam" id="PF00041">
    <property type="entry name" value="fn3"/>
    <property type="match status" value="12"/>
</dbReference>
<feature type="domain" description="Fibronectin type-III" evidence="18">
    <location>
        <begin position="1181"/>
        <end position="1278"/>
    </location>
</feature>
<feature type="domain" description="Fibronectin type-III" evidence="18">
    <location>
        <begin position="876"/>
        <end position="970"/>
    </location>
</feature>
<dbReference type="FunFam" id="2.60.40.10:FF:001662">
    <property type="entry name" value="Sidekick cell adhesion molecule 2b"/>
    <property type="match status" value="1"/>
</dbReference>
<dbReference type="SMART" id="SM00408">
    <property type="entry name" value="IGc2"/>
    <property type="match status" value="5"/>
</dbReference>
<dbReference type="FunFam" id="2.60.40.10:FF:000237">
    <property type="entry name" value="Sidekick cell adhesion molecule 2"/>
    <property type="match status" value="1"/>
</dbReference>
<dbReference type="FunFam" id="2.60.40.10:FF:000177">
    <property type="entry name" value="Sidekick cell adhesion molecule 2"/>
    <property type="match status" value="1"/>
</dbReference>
<dbReference type="SUPFAM" id="SSF48726">
    <property type="entry name" value="Immunoglobulin"/>
    <property type="match status" value="5"/>
</dbReference>
<evidence type="ECO:0000256" key="11">
    <source>
        <dbReference type="ARBA" id="ARBA00023180"/>
    </source>
</evidence>
<feature type="domain" description="Fibronectin type-III" evidence="18">
    <location>
        <begin position="773"/>
        <end position="872"/>
    </location>
</feature>
<dbReference type="Proteomes" id="UP000694427">
    <property type="component" value="Unplaced"/>
</dbReference>
<reference evidence="19" key="2">
    <citation type="submission" date="2025-09" db="UniProtKB">
        <authorList>
            <consortium name="Ensembl"/>
        </authorList>
    </citation>
    <scope>IDENTIFICATION</scope>
</reference>
<dbReference type="SUPFAM" id="SSF49265">
    <property type="entry name" value="Fibronectin type III"/>
    <property type="match status" value="7"/>
</dbReference>
<evidence type="ECO:0000256" key="10">
    <source>
        <dbReference type="ARBA" id="ARBA00023157"/>
    </source>
</evidence>
<dbReference type="FunFam" id="2.60.40.10:FF:000206">
    <property type="entry name" value="Sidekick cell adhesion molecule 2"/>
    <property type="match status" value="1"/>
</dbReference>
<feature type="domain" description="Ig-like" evidence="17">
    <location>
        <begin position="24"/>
        <end position="106"/>
    </location>
</feature>
<dbReference type="GO" id="GO:0005886">
    <property type="term" value="C:plasma membrane"/>
    <property type="evidence" value="ECO:0007669"/>
    <property type="project" value="UniProtKB-SubCell"/>
</dbReference>
<keyword evidence="20" id="KW-1185">Reference proteome</keyword>
<dbReference type="GO" id="GO:0098609">
    <property type="term" value="P:cell-cell adhesion"/>
    <property type="evidence" value="ECO:0007669"/>
    <property type="project" value="TreeGrafter"/>
</dbReference>
<feature type="compositionally biased region" description="Acidic residues" evidence="15">
    <location>
        <begin position="1970"/>
        <end position="1981"/>
    </location>
</feature>
<comment type="subcellular location">
    <subcellularLocation>
        <location evidence="1">Cell membrane</location>
        <topology evidence="1">Single-pass type I membrane protein</topology>
    </subcellularLocation>
    <subcellularLocation>
        <location evidence="13">Synapse</location>
    </subcellularLocation>
</comment>
<keyword evidence="11" id="KW-0325">Glycoprotein</keyword>
<dbReference type="FunFam" id="2.60.40.10:FF:000253">
    <property type="entry name" value="Sidekick cell adhesion molecule 1"/>
    <property type="match status" value="1"/>
</dbReference>
<feature type="domain" description="Fibronectin type-III" evidence="18">
    <location>
        <begin position="571"/>
        <end position="667"/>
    </location>
</feature>
<dbReference type="InterPro" id="IPR013783">
    <property type="entry name" value="Ig-like_fold"/>
</dbReference>
<keyword evidence="6" id="KW-0130">Cell adhesion</keyword>
<dbReference type="GO" id="GO:0045202">
    <property type="term" value="C:synapse"/>
    <property type="evidence" value="ECO:0007669"/>
    <property type="project" value="UniProtKB-SubCell"/>
</dbReference>
<dbReference type="InterPro" id="IPR003961">
    <property type="entry name" value="FN3_dom"/>
</dbReference>
<dbReference type="PROSITE" id="PS50853">
    <property type="entry name" value="FN3"/>
    <property type="match status" value="12"/>
</dbReference>
<keyword evidence="9 16" id="KW-0472">Membrane</keyword>
<organism evidence="19 20">
    <name type="scientific">Cyprinus carpio</name>
    <name type="common">Common carp</name>
    <dbReference type="NCBI Taxonomy" id="7962"/>
    <lineage>
        <taxon>Eukaryota</taxon>
        <taxon>Metazoa</taxon>
        <taxon>Chordata</taxon>
        <taxon>Craniata</taxon>
        <taxon>Vertebrata</taxon>
        <taxon>Euteleostomi</taxon>
        <taxon>Actinopterygii</taxon>
        <taxon>Neopterygii</taxon>
        <taxon>Teleostei</taxon>
        <taxon>Ostariophysi</taxon>
        <taxon>Cypriniformes</taxon>
        <taxon>Cyprinidae</taxon>
        <taxon>Cyprininae</taxon>
        <taxon>Cyprinus</taxon>
    </lineage>
</organism>
<evidence type="ECO:0000256" key="3">
    <source>
        <dbReference type="ARBA" id="ARBA00022692"/>
    </source>
</evidence>
<dbReference type="FunFam" id="2.60.40.10:FF:000261">
    <property type="entry name" value="Sidekick cell adhesion molecule 2"/>
    <property type="match status" value="1"/>
</dbReference>
<keyword evidence="12" id="KW-0393">Immunoglobulin domain</keyword>
<comment type="similarity">
    <text evidence="14">Belongs to the sidekick family.</text>
</comment>
<dbReference type="Pfam" id="PF07679">
    <property type="entry name" value="I-set"/>
    <property type="match status" value="3"/>
</dbReference>
<dbReference type="InterPro" id="IPR003598">
    <property type="entry name" value="Ig_sub2"/>
</dbReference>
<evidence type="ECO:0000259" key="17">
    <source>
        <dbReference type="PROSITE" id="PS50835"/>
    </source>
</evidence>
<dbReference type="InterPro" id="IPR036179">
    <property type="entry name" value="Ig-like_dom_sf"/>
</dbReference>
<feature type="domain" description="Ig-like" evidence="17">
    <location>
        <begin position="213"/>
        <end position="297"/>
    </location>
</feature>
<dbReference type="FunFam" id="2.60.40.10:FF:000158">
    <property type="entry name" value="Sidekick cell adhesion molecule 2"/>
    <property type="match status" value="1"/>
</dbReference>
<keyword evidence="8" id="KW-0770">Synapse</keyword>
<dbReference type="PROSITE" id="PS50835">
    <property type="entry name" value="IG_LIKE"/>
    <property type="match status" value="4"/>
</dbReference>
<evidence type="ECO:0000256" key="12">
    <source>
        <dbReference type="ARBA" id="ARBA00023319"/>
    </source>
</evidence>
<evidence type="ECO:0000256" key="7">
    <source>
        <dbReference type="ARBA" id="ARBA00022989"/>
    </source>
</evidence>
<feature type="domain" description="Fibronectin type-III" evidence="18">
    <location>
        <begin position="1282"/>
        <end position="1376"/>
    </location>
</feature>
<feature type="region of interest" description="Disordered" evidence="15">
    <location>
        <begin position="1923"/>
        <end position="1944"/>
    </location>
</feature>
<proteinExistence type="inferred from homology"/>
<feature type="domain" description="Ig-like" evidence="17">
    <location>
        <begin position="397"/>
        <end position="486"/>
    </location>
</feature>
<evidence type="ECO:0000256" key="6">
    <source>
        <dbReference type="ARBA" id="ARBA00022889"/>
    </source>
</evidence>
<dbReference type="FunFam" id="2.60.40.10:FF:000267">
    <property type="entry name" value="Sidekick cell adhesion molecule 2"/>
    <property type="match status" value="1"/>
</dbReference>
<feature type="domain" description="Fibronectin type-III" evidence="18">
    <location>
        <begin position="974"/>
        <end position="1073"/>
    </location>
</feature>
<dbReference type="FunFam" id="2.60.40.10:FF:000266">
    <property type="entry name" value="Sidekick cell adhesion molecule 2"/>
    <property type="match status" value="1"/>
</dbReference>
<keyword evidence="7 16" id="KW-1133">Transmembrane helix</keyword>
<evidence type="ECO:0000256" key="15">
    <source>
        <dbReference type="SAM" id="MobiDB-lite"/>
    </source>
</evidence>
<evidence type="ECO:0000313" key="19">
    <source>
        <dbReference type="Ensembl" id="ENSCCRP00010047834.1"/>
    </source>
</evidence>
<evidence type="ECO:0000259" key="18">
    <source>
        <dbReference type="PROSITE" id="PS50853"/>
    </source>
</evidence>
<dbReference type="InterPro" id="IPR036116">
    <property type="entry name" value="FN3_sf"/>
</dbReference>
<keyword evidence="2" id="KW-1003">Cell membrane</keyword>
<dbReference type="FunFam" id="2.60.40.10:FF:000301">
    <property type="entry name" value="Sidekick cell adhesion molecule 2"/>
    <property type="match status" value="1"/>
</dbReference>
<dbReference type="InterPro" id="IPR003599">
    <property type="entry name" value="Ig_sub"/>
</dbReference>
<dbReference type="PANTHER" id="PTHR44170:SF49">
    <property type="entry name" value="PROTEIN SIDEKICK-1 ISOFORM X1"/>
    <property type="match status" value="1"/>
</dbReference>
<dbReference type="PRINTS" id="PR00014">
    <property type="entry name" value="FNTYPEIII"/>
</dbReference>
<feature type="region of interest" description="Disordered" evidence="15">
    <location>
        <begin position="1959"/>
        <end position="1982"/>
    </location>
</feature>
<dbReference type="FunFam" id="2.60.40.10:FF:000360">
    <property type="entry name" value="Sidekick cell adhesion molecule 2"/>
    <property type="match status" value="1"/>
</dbReference>
<keyword evidence="5" id="KW-0677">Repeat</keyword>
<dbReference type="FunFam" id="2.60.40.10:FF:000236">
    <property type="entry name" value="Sidekick cell adhesion molecule 2"/>
    <property type="match status" value="1"/>
</dbReference>
<dbReference type="InterPro" id="IPR013098">
    <property type="entry name" value="Ig_I-set"/>
</dbReference>
<dbReference type="Pfam" id="PF13927">
    <property type="entry name" value="Ig_3"/>
    <property type="match status" value="1"/>
</dbReference>
<dbReference type="PANTHER" id="PTHR44170">
    <property type="entry name" value="PROTEIN SIDEKICK"/>
    <property type="match status" value="1"/>
</dbReference>
<feature type="domain" description="Fibronectin type-III" evidence="18">
    <location>
        <begin position="1749"/>
        <end position="1846"/>
    </location>
</feature>
<name>A0A8C1KKJ1_CYPCA</name>
<feature type="domain" description="Fibronectin type-III" evidence="18">
    <location>
        <begin position="1550"/>
        <end position="1646"/>
    </location>
</feature>
<sequence length="2062" mass="226476">MSVTGCSMLQIHVEIEINLQNIAPYFKTEAGAAQTHLEGNRLVLTCLAEGSWPLEFKWIRNSSDITEYTPEYRYTITSLKREDAGVYQCAVRNRMGALIQTRADVRVAYMDNFAELEQRKTVSQGRAAVLNPPAVTSYPRPQVTWFRDGFKIIPNHRVAITLDNQLVVLGTAAADAGRYYVQAVNERNGENKTSPSIYLSIADVIAPAELVAPVIVIAPKNTSVVAGASEATLECVANARWVVFWKRNGVRLTAGVDSFGRRLVISNPTSADVGLYVCEAALRNSSQKSTEAKAYLSVLEPPYFTSKPKRSVITEVEKIVELHCQAKGVPTPKLEWFKDAVPLSTLNNPRYKLTSSSMVLQVRRIQPDDAGIFQCFAENTAGEIQAYTNLVVTSVSPSFTTPPSDITVTDGASAVFTCETSGAPKPAIVWRKGSQVLASGTVQMPRFTLLESGGLRILPIMLSDAGNYTCLASNSEGLVNTTVALTVLSRTFISTSPEDQRVIKGTTAVLNCAATHDPRVTSLILLRYTWKKGTKPLSVSTGGRVSMKEGSLHISQTWSGDIGDYTLEIDTQRPRQHARSIRDSRTVLLSWVRPFDGNSPLLRYIIELSENNSPWKVYMDDVSPALASLLVIGLTPARTYQFRVCAVNHVGRGQYSAETNRLMLREEPPSAPPKNIVASGRTNQSIMVQWQPPPEPQLNGVLRGYVLRYRLAGLPGEFQLKNITSAEINYCLIGELIIWTQYEIQVAAYTGAGLGVYSQSVTEYTLQGVPTASPQDVDAVALNSTTIKFTWTPPPQQFINGINQGYKLLVWPEHCPECITMVTIAPEFHGSRHYGYVSNLRKFTWYETAVLCFTTPGDGPASTPQLIQTHAYKPGPVTQLSFTEILDTSLRISWQEPEDKNGIITGYVLCWEEAGQNETRVSQTLSNSTLTYKVTGLTSLTTYTLQVAAVTQAGTGAATSSTISTGLPPELPGAPSNLVISNISPRSTTIKFHPGSDGKTAISKWIVEGQVGTVGEDEEWKVLYELNSPPAADTLEIPNLIPFTQYRFRMKQVNIVGSSPFSQPSRMMQTLQSNPDVAPTNLIVFSASETSLRIRWEPLPEAAYNGNPESVGYHVRTQRADGLGQPRMETVSERLSQEATVEGLEEWTEYELSIQAFNGIGPGPWSSPVLGKTKESVPSGAPENVSAEAVSSTSILVTWGSVPEHQKNGHILGYKVLYKEKDSERAPQVQLVNGNQTHLLLLKNLSKFVLYEVQVLAFTRVGDGPPSLPPTAERTKDDVPGPPVRLVFPEVRLTSVRVVWQPPSEPNGIIMGYQISYRLDINDPNKFTTVEVGSNARQFTVTGLIPESAYVFQITARTQKGWGPPEEAIVITTEKRERPQHPRRLTVPQKGVESHKLRLHWTAGGDGSSPVRYFTLQALELPDGEWKIHTSSIGHNNTSWEVDRLKPYTSYKFRMMATNDVGDSAFSKETEPVTTLQDGNTRFCVLCKPPAEGTVNGILVGYRSVCLSVCLSLSKYRRYTIVMTAFNVVGESPSSAPVEVFVGEAAPSVAPQNIQLKSVSSSQLDVEWQPPPVETQNGNIQGYKIHYWEKNRQNETEKELVLFVPETSVHLKNLTSYTNYLVQLSAFNTAGDGPLSAAREGRTLQAAPGAPSHMVFSEVTGSSLNVSWGAPLQPNGVVEGYRVVYEPTAPVHGVSKTVTVEIKGNWQRWLKVRDLMRGVIYRFKVQARTISYGPELEANITAGPVEGSPGSPLQTSVTKSASALTLHWSEGAEGAGPVTGYVIEARPSDEGLWDTFVKHLPPGSFSYTISLDRLRSGVAYEFRVIAINRFGYGDPSPPSTAMSALSETPFYEEWWFLIVMALISLIFILMVVFGLLLLGQNKKYRSCGTGKHITTVEESVTLDNGGFTALELNSRHLNVKSSFLKKNGTRSPPRPSPGGLHYSDEDICNSYNGAVLTESTTLTEKPTELSESEVSDSDYEDEQPKHSFVNHYMSDPTYYNSWKRQPKGVKTGGEYEECAMTDAEGGYYQTVVTQHSVGGVYTPTGQPAPGTRTPVTGFSSFV</sequence>
<feature type="transmembrane region" description="Helical" evidence="16">
    <location>
        <begin position="1854"/>
        <end position="1878"/>
    </location>
</feature>
<evidence type="ECO:0000256" key="5">
    <source>
        <dbReference type="ARBA" id="ARBA00022737"/>
    </source>
</evidence>
<feature type="domain" description="Fibronectin type-III" evidence="18">
    <location>
        <begin position="1650"/>
        <end position="1747"/>
    </location>
</feature>
<evidence type="ECO:0000256" key="13">
    <source>
        <dbReference type="ARBA" id="ARBA00034103"/>
    </source>
</evidence>
<dbReference type="FunFam" id="2.60.40.10:FF:000271">
    <property type="entry name" value="Sidekick cell adhesion molecule 2"/>
    <property type="match status" value="1"/>
</dbReference>
<dbReference type="SMART" id="SM00060">
    <property type="entry name" value="FN3"/>
    <property type="match status" value="13"/>
</dbReference>
<evidence type="ECO:0000256" key="16">
    <source>
        <dbReference type="SAM" id="Phobius"/>
    </source>
</evidence>
<accession>A0A8C1KKJ1</accession>
<evidence type="ECO:0000256" key="2">
    <source>
        <dbReference type="ARBA" id="ARBA00022475"/>
    </source>
</evidence>
<evidence type="ECO:0000256" key="1">
    <source>
        <dbReference type="ARBA" id="ARBA00004251"/>
    </source>
</evidence>
<dbReference type="CDD" id="cd00096">
    <property type="entry name" value="Ig"/>
    <property type="match status" value="1"/>
</dbReference>
<protein>
    <submittedName>
        <fullName evidence="19">Sidekick cell adhesion molecule 1b</fullName>
    </submittedName>
</protein>
<feature type="domain" description="Fibronectin type-III" evidence="18">
    <location>
        <begin position="672"/>
        <end position="768"/>
    </location>
</feature>